<protein>
    <submittedName>
        <fullName evidence="2">Uncharacterized protein</fullName>
    </submittedName>
</protein>
<evidence type="ECO:0000313" key="2">
    <source>
        <dbReference type="EMBL" id="ACN36256.1"/>
    </source>
</evidence>
<dbReference type="AlphaFoldDB" id="C0PM40"/>
<proteinExistence type="evidence at transcript level"/>
<reference evidence="2" key="2">
    <citation type="submission" date="2012-06" db="EMBL/GenBank/DDBJ databases">
        <authorList>
            <person name="Yu Y."/>
            <person name="Currie J."/>
            <person name="Lomeli R."/>
            <person name="Angelova A."/>
            <person name="Collura K."/>
            <person name="Wissotski M."/>
            <person name="Campos D."/>
            <person name="Kudrna D."/>
            <person name="Golser W."/>
            <person name="Ashely E."/>
            <person name="Descour A."/>
            <person name="Fernandes J."/>
            <person name="Soderlund C."/>
            <person name="Walbot V."/>
        </authorList>
    </citation>
    <scope>NUCLEOTIDE SEQUENCE</scope>
    <source>
        <strain evidence="2">B73</strain>
    </source>
</reference>
<reference evidence="2" key="1">
    <citation type="journal article" date="2009" name="PLoS Genet.">
        <title>Sequencing, mapping, and analysis of 27,455 maize full-length cDNAs.</title>
        <authorList>
            <person name="Soderlund C."/>
            <person name="Descour A."/>
            <person name="Kudrna D."/>
            <person name="Bomhoff M."/>
            <person name="Boyd L."/>
            <person name="Currie J."/>
            <person name="Angelova A."/>
            <person name="Collura K."/>
            <person name="Wissotski M."/>
            <person name="Ashley E."/>
            <person name="Morrow D."/>
            <person name="Fernandes J."/>
            <person name="Walbot V."/>
            <person name="Yu Y."/>
        </authorList>
    </citation>
    <scope>NUCLEOTIDE SEQUENCE</scope>
    <source>
        <strain evidence="2">B73</strain>
    </source>
</reference>
<dbReference type="EMBL" id="BT069359">
    <property type="protein sequence ID" value="ACN36256.1"/>
    <property type="molecule type" value="mRNA"/>
</dbReference>
<accession>C0PM40</accession>
<sequence>MLHYTTRHHVQLPPVQAWRRRKTPHLLMQRCEHRSPFHLEGCAADFLLVCRNGSHFVLGILVALQSSKGIRVEATLRERREGLAAGAFEHVDVVGEGDAAVGGDAPEEGHVAARRDEERVGGRVEEHEGVGAGELREHEAGRVRRPVPQRLVGLDDQEHLVGALGQPVLLAQPPQVVQHPLEQAEHLVLRRERPGFEEPGSFYLLCFCFPQIVISSLVGSDIGGWGSQLASQFVACWQVSRQPPPTLT</sequence>
<evidence type="ECO:0000256" key="1">
    <source>
        <dbReference type="SAM" id="MobiDB-lite"/>
    </source>
</evidence>
<feature type="compositionally biased region" description="Basic and acidic residues" evidence="1">
    <location>
        <begin position="107"/>
        <end position="128"/>
    </location>
</feature>
<organism evidence="2">
    <name type="scientific">Zea mays</name>
    <name type="common">Maize</name>
    <dbReference type="NCBI Taxonomy" id="4577"/>
    <lineage>
        <taxon>Eukaryota</taxon>
        <taxon>Viridiplantae</taxon>
        <taxon>Streptophyta</taxon>
        <taxon>Embryophyta</taxon>
        <taxon>Tracheophyta</taxon>
        <taxon>Spermatophyta</taxon>
        <taxon>Magnoliopsida</taxon>
        <taxon>Liliopsida</taxon>
        <taxon>Poales</taxon>
        <taxon>Poaceae</taxon>
        <taxon>PACMAD clade</taxon>
        <taxon>Panicoideae</taxon>
        <taxon>Andropogonodae</taxon>
        <taxon>Andropogoneae</taxon>
        <taxon>Tripsacinae</taxon>
        <taxon>Zea</taxon>
    </lineage>
</organism>
<name>C0PM40_MAIZE</name>
<feature type="region of interest" description="Disordered" evidence="1">
    <location>
        <begin position="100"/>
        <end position="128"/>
    </location>
</feature>